<protein>
    <submittedName>
        <fullName evidence="2">Dihydrofolate reductase</fullName>
    </submittedName>
</protein>
<organism evidence="2 3">
    <name type="scientific">Lactovum miscens</name>
    <dbReference type="NCBI Taxonomy" id="190387"/>
    <lineage>
        <taxon>Bacteria</taxon>
        <taxon>Bacillati</taxon>
        <taxon>Bacillota</taxon>
        <taxon>Bacilli</taxon>
        <taxon>Lactobacillales</taxon>
        <taxon>Streptococcaceae</taxon>
        <taxon>Lactovum</taxon>
    </lineage>
</organism>
<dbReference type="AlphaFoldDB" id="A0A841C4Y5"/>
<comment type="caution">
    <text evidence="2">The sequence shown here is derived from an EMBL/GenBank/DDBJ whole genome shotgun (WGS) entry which is preliminary data.</text>
</comment>
<sequence>MTVKLYIAATLDGYIADRNESLDWLFEVSGKGDNGYGKFISQIDNLIMGRHTYEWMINEIQNITHEDWPYYGKSVYVLSRQTLPDNKYVKFVLPENLQKIVKELNGNIWNVGGGETIKLFLENHLIDELQVTVAPVLLGDGIPLFPKGNYFEKLELIETTTYGQFVELHYKVK</sequence>
<dbReference type="InterPro" id="IPR024072">
    <property type="entry name" value="DHFR-like_dom_sf"/>
</dbReference>
<dbReference type="SUPFAM" id="SSF53597">
    <property type="entry name" value="Dihydrofolate reductase-like"/>
    <property type="match status" value="1"/>
</dbReference>
<dbReference type="EMBL" id="JACHHV010000003">
    <property type="protein sequence ID" value="MBB5887404.1"/>
    <property type="molecule type" value="Genomic_DNA"/>
</dbReference>
<dbReference type="RefSeq" id="WP_183538561.1">
    <property type="nucleotide sequence ID" value="NZ_JACHHV010000003.1"/>
</dbReference>
<dbReference type="PANTHER" id="PTHR38011">
    <property type="entry name" value="DIHYDROFOLATE REDUCTASE FAMILY PROTEIN (AFU_ORTHOLOGUE AFUA_8G06820)"/>
    <property type="match status" value="1"/>
</dbReference>
<dbReference type="InterPro" id="IPR050765">
    <property type="entry name" value="Riboflavin_Biosynth_HTPR"/>
</dbReference>
<name>A0A841C4Y5_9LACT</name>
<dbReference type="InterPro" id="IPR002734">
    <property type="entry name" value="RibDG_C"/>
</dbReference>
<reference evidence="2 3" key="1">
    <citation type="submission" date="2020-08" db="EMBL/GenBank/DDBJ databases">
        <title>Genomic Encyclopedia of Type Strains, Phase IV (KMG-IV): sequencing the most valuable type-strain genomes for metagenomic binning, comparative biology and taxonomic classification.</title>
        <authorList>
            <person name="Goeker M."/>
        </authorList>
    </citation>
    <scope>NUCLEOTIDE SEQUENCE [LARGE SCALE GENOMIC DNA]</scope>
    <source>
        <strain evidence="2 3">DSM 14925</strain>
    </source>
</reference>
<keyword evidence="3" id="KW-1185">Reference proteome</keyword>
<feature type="domain" description="Bacterial bifunctional deaminase-reductase C-terminal" evidence="1">
    <location>
        <begin position="3"/>
        <end position="164"/>
    </location>
</feature>
<dbReference type="GO" id="GO:0009231">
    <property type="term" value="P:riboflavin biosynthetic process"/>
    <property type="evidence" value="ECO:0007669"/>
    <property type="project" value="InterPro"/>
</dbReference>
<dbReference type="Gene3D" id="3.40.430.10">
    <property type="entry name" value="Dihydrofolate Reductase, subunit A"/>
    <property type="match status" value="1"/>
</dbReference>
<dbReference type="Pfam" id="PF01872">
    <property type="entry name" value="RibD_C"/>
    <property type="match status" value="1"/>
</dbReference>
<dbReference type="GO" id="GO:0008703">
    <property type="term" value="F:5-amino-6-(5-phosphoribosylamino)uracil reductase activity"/>
    <property type="evidence" value="ECO:0007669"/>
    <property type="project" value="InterPro"/>
</dbReference>
<dbReference type="PANTHER" id="PTHR38011:SF11">
    <property type="entry name" value="2,5-DIAMINO-6-RIBOSYLAMINO-4(3H)-PYRIMIDINONE 5'-PHOSPHATE REDUCTASE"/>
    <property type="match status" value="1"/>
</dbReference>
<accession>A0A841C4Y5</accession>
<evidence type="ECO:0000313" key="2">
    <source>
        <dbReference type="EMBL" id="MBB5887404.1"/>
    </source>
</evidence>
<evidence type="ECO:0000259" key="1">
    <source>
        <dbReference type="Pfam" id="PF01872"/>
    </source>
</evidence>
<evidence type="ECO:0000313" key="3">
    <source>
        <dbReference type="Proteomes" id="UP000562464"/>
    </source>
</evidence>
<dbReference type="Proteomes" id="UP000562464">
    <property type="component" value="Unassembled WGS sequence"/>
</dbReference>
<gene>
    <name evidence="2" type="ORF">HNQ37_000274</name>
</gene>
<proteinExistence type="predicted"/>